<dbReference type="AlphaFoldDB" id="A0A3B0KS48"/>
<protein>
    <submittedName>
        <fullName evidence="2">Blast:Protein C19orf12 homolog</fullName>
    </submittedName>
</protein>
<dbReference type="PANTHER" id="PTHR31493">
    <property type="entry name" value="NAZO FAMILY MEMBER"/>
    <property type="match status" value="1"/>
</dbReference>
<evidence type="ECO:0000256" key="1">
    <source>
        <dbReference type="ARBA" id="ARBA00029457"/>
    </source>
</evidence>
<evidence type="ECO:0000313" key="2">
    <source>
        <dbReference type="EMBL" id="SPP86758.1"/>
    </source>
</evidence>
<dbReference type="Proteomes" id="UP000268350">
    <property type="component" value="Unassembled WGS sequence"/>
</dbReference>
<dbReference type="Pfam" id="PF20721">
    <property type="entry name" value="C19orf12"/>
    <property type="match status" value="1"/>
</dbReference>
<dbReference type="EMBL" id="OUUW01000011">
    <property type="protein sequence ID" value="SPP86758.1"/>
    <property type="molecule type" value="Genomic_DNA"/>
</dbReference>
<sequence length="140" mass="14831">MPIDTRELMEAIAIVADEQNVRVAVKQSGKGAAICAACSFAGGMLMGPVGLAVGGAAGGIAAYKMTSGSFRPLGEVILNDLTDRQREQLVQHVTKAVAEIHPTDIVMLLPLIVQNVSIQQAVLNTVMSFVTNELRMQIID</sequence>
<accession>A0A3B0KS48</accession>
<dbReference type="InterPro" id="IPR033369">
    <property type="entry name" value="C19orf12"/>
</dbReference>
<organism evidence="2 3">
    <name type="scientific">Drosophila guanche</name>
    <name type="common">Fruit fly</name>
    <dbReference type="NCBI Taxonomy" id="7266"/>
    <lineage>
        <taxon>Eukaryota</taxon>
        <taxon>Metazoa</taxon>
        <taxon>Ecdysozoa</taxon>
        <taxon>Arthropoda</taxon>
        <taxon>Hexapoda</taxon>
        <taxon>Insecta</taxon>
        <taxon>Pterygota</taxon>
        <taxon>Neoptera</taxon>
        <taxon>Endopterygota</taxon>
        <taxon>Diptera</taxon>
        <taxon>Brachycera</taxon>
        <taxon>Muscomorpha</taxon>
        <taxon>Ephydroidea</taxon>
        <taxon>Drosophilidae</taxon>
        <taxon>Drosophila</taxon>
        <taxon>Sophophora</taxon>
    </lineage>
</organism>
<gene>
    <name evidence="2" type="ORF">DGUA_6G009023</name>
</gene>
<dbReference type="PANTHER" id="PTHR31493:SF1">
    <property type="entry name" value="PROTEIN C19ORF12"/>
    <property type="match status" value="1"/>
</dbReference>
<proteinExistence type="inferred from homology"/>
<comment type="similarity">
    <text evidence="1">Belongs to the C19orf12 family.</text>
</comment>
<reference evidence="3" key="1">
    <citation type="submission" date="2018-01" db="EMBL/GenBank/DDBJ databases">
        <authorList>
            <person name="Alioto T."/>
            <person name="Alioto T."/>
        </authorList>
    </citation>
    <scope>NUCLEOTIDE SEQUENCE [LARGE SCALE GENOMIC DNA]</scope>
</reference>
<evidence type="ECO:0000313" key="3">
    <source>
        <dbReference type="Proteomes" id="UP000268350"/>
    </source>
</evidence>
<dbReference type="OMA" id="INTRELM"/>
<dbReference type="OrthoDB" id="5976774at2759"/>
<keyword evidence="3" id="KW-1185">Reference proteome</keyword>
<name>A0A3B0KS48_DROGU</name>